<proteinExistence type="predicted"/>
<protein>
    <submittedName>
        <fullName evidence="1">Uncharacterized protein</fullName>
    </submittedName>
</protein>
<sequence>MLRKDSYFDDNWTKYREPEVPEMSHDAAVMDGKGYREAIKERVLNIGKPARRFVQ</sequence>
<comment type="caution">
    <text evidence="1">The sequence shown here is derived from an EMBL/GenBank/DDBJ whole genome shotgun (WGS) entry which is preliminary data.</text>
</comment>
<dbReference type="EMBL" id="BDGG01000006">
    <property type="protein sequence ID" value="GAV01074.1"/>
    <property type="molecule type" value="Genomic_DNA"/>
</dbReference>
<dbReference type="AlphaFoldDB" id="A0A1D1VQ53"/>
<accession>A0A1D1VQ53</accession>
<name>A0A1D1VQ53_RAMVA</name>
<dbReference type="Proteomes" id="UP000186922">
    <property type="component" value="Unassembled WGS sequence"/>
</dbReference>
<evidence type="ECO:0000313" key="2">
    <source>
        <dbReference type="Proteomes" id="UP000186922"/>
    </source>
</evidence>
<gene>
    <name evidence="1" type="primary">RvY_11841-1</name>
    <name evidence="1" type="synonym">RvY_11841.1</name>
    <name evidence="1" type="ORF">RvY_11841</name>
</gene>
<evidence type="ECO:0000313" key="1">
    <source>
        <dbReference type="EMBL" id="GAV01074.1"/>
    </source>
</evidence>
<organism evidence="1 2">
    <name type="scientific">Ramazzottius varieornatus</name>
    <name type="common">Water bear</name>
    <name type="synonym">Tardigrade</name>
    <dbReference type="NCBI Taxonomy" id="947166"/>
    <lineage>
        <taxon>Eukaryota</taxon>
        <taxon>Metazoa</taxon>
        <taxon>Ecdysozoa</taxon>
        <taxon>Tardigrada</taxon>
        <taxon>Eutardigrada</taxon>
        <taxon>Parachela</taxon>
        <taxon>Hypsibioidea</taxon>
        <taxon>Ramazzottiidae</taxon>
        <taxon>Ramazzottius</taxon>
    </lineage>
</organism>
<keyword evidence="2" id="KW-1185">Reference proteome</keyword>
<reference evidence="1 2" key="1">
    <citation type="journal article" date="2016" name="Nat. Commun.">
        <title>Extremotolerant tardigrade genome and improved radiotolerance of human cultured cells by tardigrade-unique protein.</title>
        <authorList>
            <person name="Hashimoto T."/>
            <person name="Horikawa D.D."/>
            <person name="Saito Y."/>
            <person name="Kuwahara H."/>
            <person name="Kozuka-Hata H."/>
            <person name="Shin-I T."/>
            <person name="Minakuchi Y."/>
            <person name="Ohishi K."/>
            <person name="Motoyama A."/>
            <person name="Aizu T."/>
            <person name="Enomoto A."/>
            <person name="Kondo K."/>
            <person name="Tanaka S."/>
            <person name="Hara Y."/>
            <person name="Koshikawa S."/>
            <person name="Sagara H."/>
            <person name="Miura T."/>
            <person name="Yokobori S."/>
            <person name="Miyagawa K."/>
            <person name="Suzuki Y."/>
            <person name="Kubo T."/>
            <person name="Oyama M."/>
            <person name="Kohara Y."/>
            <person name="Fujiyama A."/>
            <person name="Arakawa K."/>
            <person name="Katayama T."/>
            <person name="Toyoda A."/>
            <person name="Kunieda T."/>
        </authorList>
    </citation>
    <scope>NUCLEOTIDE SEQUENCE [LARGE SCALE GENOMIC DNA]</scope>
    <source>
        <strain evidence="1 2">YOKOZUNA-1</strain>
    </source>
</reference>